<dbReference type="Proteomes" id="UP000840928">
    <property type="component" value="Unassembled WGS sequence"/>
</dbReference>
<proteinExistence type="predicted"/>
<dbReference type="EMBL" id="AANCZP010000001">
    <property type="protein sequence ID" value="EDN8269023.1"/>
    <property type="molecule type" value="Genomic_DNA"/>
</dbReference>
<evidence type="ECO:0000313" key="8">
    <source>
        <dbReference type="Proteomes" id="UP000535556"/>
    </source>
</evidence>
<reference evidence="5 9" key="1">
    <citation type="journal article" date="2018" name="Genome Biol.">
        <title>SKESA: strategic k-mer extension for scrupulous assemblies.</title>
        <authorList>
            <person name="Souvorov A."/>
            <person name="Agarwala R."/>
            <person name="Lipman D.J."/>
        </authorList>
    </citation>
    <scope>NUCLEOTIDE SEQUENCE [LARGE SCALE GENOMIC DNA]</scope>
    <source>
        <strain evidence="5">CFIAFB20160038</strain>
        <strain evidence="4">Sam_F526FDD3-C0F7-43DB-B204-E231FEF9C926</strain>
    </source>
</reference>
<reference evidence="2 8" key="3">
    <citation type="submission" date="2019-04" db="EMBL/GenBank/DDBJ databases">
        <authorList>
            <consortium name="GenomeTrakr network: Whole genome sequencing for foodborne pathogen traceback"/>
        </authorList>
    </citation>
    <scope>NUCLEOTIDE SEQUENCE [LARGE SCALE GENOMIC DNA]</scope>
    <source>
        <strain evidence="2 8">NRRL B-33244</strain>
    </source>
</reference>
<evidence type="ECO:0000313" key="3">
    <source>
        <dbReference type="EMBL" id="EDN8269023.1"/>
    </source>
</evidence>
<dbReference type="EMBL" id="DAAIRR010000001">
    <property type="protein sequence ID" value="HAB9175465.1"/>
    <property type="molecule type" value="Genomic_DNA"/>
</dbReference>
<organism evidence="5">
    <name type="scientific">Listeria monocytogenes</name>
    <dbReference type="NCBI Taxonomy" id="1639"/>
    <lineage>
        <taxon>Bacteria</taxon>
        <taxon>Bacillati</taxon>
        <taxon>Bacillota</taxon>
        <taxon>Bacilli</taxon>
        <taxon>Bacillales</taxon>
        <taxon>Listeriaceae</taxon>
        <taxon>Listeria</taxon>
    </lineage>
</organism>
<dbReference type="AlphaFoldDB" id="A0A461HCT5"/>
<dbReference type="Proteomes" id="UP000388699">
    <property type="component" value="Unassembled WGS sequence"/>
</dbReference>
<protein>
    <submittedName>
        <fullName evidence="5">Uncharacterized protein</fullName>
    </submittedName>
</protein>
<reference evidence="5" key="4">
    <citation type="submission" date="2020-01" db="EMBL/GenBank/DDBJ databases">
        <authorList>
            <consortium name="NCBI Pathogen Detection Project"/>
        </authorList>
    </citation>
    <scope>NUCLEOTIDE SEQUENCE</scope>
    <source>
        <strain evidence="5">CFIAFB20160038</strain>
        <strain evidence="4">Sam_F526FDD3-C0F7-43DB-B204-E231FEF9C926</strain>
    </source>
</reference>
<gene>
    <name evidence="2" type="ORF">AF817_06760</name>
    <name evidence="1" type="ORF">DG57_05915</name>
    <name evidence="4" type="ORF">GHO09_04190</name>
    <name evidence="3" type="ORF">GT011_06660</name>
    <name evidence="5" type="ORF">GYU24_07050</name>
</gene>
<evidence type="ECO:0000313" key="5">
    <source>
        <dbReference type="EMBL" id="HAB9175465.1"/>
    </source>
</evidence>
<reference evidence="1 6" key="2">
    <citation type="submission" date="2018-06" db="EMBL/GenBank/DDBJ databases">
        <authorList>
            <consortium name="GenomeTrakr: Next Generation Sequencing Network for Food Pathogen Tracability"/>
        </authorList>
    </citation>
    <scope>NUCLEOTIDE SEQUENCE [LARGE SCALE GENOMIC DNA]</scope>
    <source>
        <strain evidence="1 6">CFSAN008016</strain>
        <strain evidence="3 7">FDA00015028</strain>
    </source>
</reference>
<evidence type="ECO:0000313" key="9">
    <source>
        <dbReference type="Proteomes" id="UP000840567"/>
    </source>
</evidence>
<evidence type="ECO:0000313" key="4">
    <source>
        <dbReference type="EMBL" id="HAA8489691.1"/>
    </source>
</evidence>
<dbReference type="Proteomes" id="UP000467247">
    <property type="component" value="Unassembled WGS sequence"/>
</dbReference>
<dbReference type="EMBL" id="DAAEQL010000002">
    <property type="protein sequence ID" value="HAA8489691.1"/>
    <property type="molecule type" value="Genomic_DNA"/>
</dbReference>
<dbReference type="Proteomes" id="UP000535556">
    <property type="component" value="Unassembled WGS sequence"/>
</dbReference>
<dbReference type="EMBL" id="AAAQJJ010000004">
    <property type="protein sequence ID" value="EAE0769364.1"/>
    <property type="molecule type" value="Genomic_DNA"/>
</dbReference>
<dbReference type="RefSeq" id="WP_012951195.1">
    <property type="nucleotide sequence ID" value="NC_021837.1"/>
</dbReference>
<sequence>MNKFKILGEYKDWCEIYKDGTLIHNGSSLGIVSQVESELCLRLNYGSNKHFYSVLKKCGDFILAVPKKVEFLKTEYKYEPIIFNKQEFDEFIDYIYVDEKLISSIPQINKEDLLNIWFVSNPQHKTYINEMEMQENIINNILFFSDDEYDISCLKNVINKPDLSVHPIDSNYEVITIYMDGDAGMYEWKGIVIIDNNAYLKIDKHYYINLMQEFKLLS</sequence>
<dbReference type="EMBL" id="AABDDO010000001">
    <property type="protein sequence ID" value="EAG6762923.1"/>
    <property type="molecule type" value="Genomic_DNA"/>
</dbReference>
<evidence type="ECO:0000313" key="6">
    <source>
        <dbReference type="Proteomes" id="UP000388699"/>
    </source>
</evidence>
<comment type="caution">
    <text evidence="5">The sequence shown here is derived from an EMBL/GenBank/DDBJ whole genome shotgun (WGS) entry which is preliminary data.</text>
</comment>
<dbReference type="KEGG" id="lmom:IJ09_08420"/>
<evidence type="ECO:0000313" key="1">
    <source>
        <dbReference type="EMBL" id="EAE0769364.1"/>
    </source>
</evidence>
<name>A0A461HCT5_LISMN</name>
<dbReference type="Proteomes" id="UP000840567">
    <property type="component" value="Unassembled WGS sequence"/>
</dbReference>
<evidence type="ECO:0000313" key="2">
    <source>
        <dbReference type="EMBL" id="EAG6762923.1"/>
    </source>
</evidence>
<evidence type="ECO:0000313" key="7">
    <source>
        <dbReference type="Proteomes" id="UP000467247"/>
    </source>
</evidence>
<accession>A0A461HCT5</accession>